<dbReference type="GO" id="GO:0005886">
    <property type="term" value="C:plasma membrane"/>
    <property type="evidence" value="ECO:0007669"/>
    <property type="project" value="TreeGrafter"/>
</dbReference>
<dbReference type="AlphaFoldDB" id="W9QKQ0"/>
<gene>
    <name evidence="5" type="ORF">L484_008007</name>
</gene>
<dbReference type="eggNOG" id="KOG0922">
    <property type="taxonomic scope" value="Eukaryota"/>
</dbReference>
<dbReference type="Pfam" id="PF04408">
    <property type="entry name" value="WHD_HA2"/>
    <property type="match status" value="1"/>
</dbReference>
<dbReference type="EMBL" id="KE343722">
    <property type="protein sequence ID" value="EXB39459.1"/>
    <property type="molecule type" value="Genomic_DNA"/>
</dbReference>
<feature type="domain" description="Helicase-associated" evidence="4">
    <location>
        <begin position="883"/>
        <end position="950"/>
    </location>
</feature>
<dbReference type="Pfam" id="PF07732">
    <property type="entry name" value="Cu-oxidase_3"/>
    <property type="match status" value="1"/>
</dbReference>
<keyword evidence="6" id="KW-1185">Reference proteome</keyword>
<dbReference type="InterPro" id="IPR011706">
    <property type="entry name" value="Cu-oxidase_C"/>
</dbReference>
<dbReference type="PANTHER" id="PTHR11709:SF311">
    <property type="entry name" value="MONOCOPPER OXIDASE-LIKE PROTEIN SKU5"/>
    <property type="match status" value="1"/>
</dbReference>
<dbReference type="GO" id="GO:0016491">
    <property type="term" value="F:oxidoreductase activity"/>
    <property type="evidence" value="ECO:0007669"/>
    <property type="project" value="InterPro"/>
</dbReference>
<evidence type="ECO:0000256" key="2">
    <source>
        <dbReference type="ARBA" id="ARBA00023180"/>
    </source>
</evidence>
<evidence type="ECO:0000313" key="5">
    <source>
        <dbReference type="EMBL" id="EXB39459.1"/>
    </source>
</evidence>
<dbReference type="InterPro" id="IPR001117">
    <property type="entry name" value="Cu-oxidase_2nd"/>
</dbReference>
<dbReference type="Gene3D" id="2.60.40.420">
    <property type="entry name" value="Cupredoxins - blue copper proteins"/>
    <property type="match status" value="4"/>
</dbReference>
<dbReference type="GO" id="GO:0005507">
    <property type="term" value="F:copper ion binding"/>
    <property type="evidence" value="ECO:0007669"/>
    <property type="project" value="InterPro"/>
</dbReference>
<dbReference type="InterPro" id="IPR007502">
    <property type="entry name" value="Helicase-assoc_dom"/>
</dbReference>
<dbReference type="SMART" id="SM00847">
    <property type="entry name" value="HA2"/>
    <property type="match status" value="1"/>
</dbReference>
<dbReference type="Pfam" id="PF07731">
    <property type="entry name" value="Cu-oxidase_2"/>
    <property type="match status" value="2"/>
</dbReference>
<dbReference type="Pfam" id="PF00394">
    <property type="entry name" value="Cu-oxidase"/>
    <property type="match status" value="1"/>
</dbReference>
<sequence>MASTECHLIAIFAALLASLVARASAIDIFLEWNVALDNTTRPVSVDQPVITINGMFPGPLIKATTNDFIHVNVFNNMDEPLLFTWNGIQQRLNSWQDGVSGTNCPIKPGTNWTYVFQTKDQIGTFFYFPSINFQKAAGGFGPIRVNNRDVIAVPFPKPEAEFDLLTGDWNYDSYKWDRVAVQQVPTGYRVLPDAILMNGKGAYGNQMARAYESFTVTQGKTYGFRISNVGTEFSLNFRIQNHQMVLVETEGSYTNQIVLDSLDVHVGQSYSVLVTANQNQADYYIVATPKLVDLNDTDYKDLVGVGVLHYSNSTTPVSGPLPDGPGPFDIEFSVNQAKSIRWNLTTGAARPNPQGTFNVTNVTLSQTFILQDSGAEINGSIRRGVNNVSYYTPDTPLKLADYFVNGSGVYQLDAFPTHSVNDNASYGISVVSGIHKGWHEIVFHNKYFAFIDSWHFDGFGFYVVGWNLTTGAARPNPQGTFNVTNVTLSQTFILQDSGAEINGSIRRGVNNVSYYTPDTPLKLADYFVNGSGVYQLDAFPTHSVNDNASYGISVVSGIHKGWHEIVFHNKYFAFIDSWHFDGFGFYVVGFGNGDWTPEQRSTYNLYDPVVRSTVQVYPGGWTAVYAFLDNPGMWNLRSQVLKHWYLGQELYVRVFDADPNPAKERPPPENLLLCGIFDESQPPFSAPPLAPVAGRSLKISLVSPQASRGAQIGGVPRFTVNNVSYLIPEIPLNLADHFVNGSGTYELDKYQTDSTYPNAVQGVFVASGTHEGWIQLVFGDGEWIPKVRSTYNVFDPVVRSTVQVYPGRWTAVYAYLDNPGMWNLRSQHLRHWYFVEELYVRVYDPDPNPAKEKPIPDNLKVLGIDNILGFDWPASQSPEAMVRALEILYSLGVLDDDAKLTSPAGFQVAEIPLDPMISKMILSSSQLGCSEEIITIAAILSIQVSPRSINS</sequence>
<keyword evidence="2" id="KW-0325">Glycoprotein</keyword>
<dbReference type="InterPro" id="IPR048333">
    <property type="entry name" value="HA2_WH"/>
</dbReference>
<dbReference type="InterPro" id="IPR045087">
    <property type="entry name" value="Cu-oxidase_fam"/>
</dbReference>
<dbReference type="Gene3D" id="1.20.120.1080">
    <property type="match status" value="1"/>
</dbReference>
<evidence type="ECO:0000313" key="6">
    <source>
        <dbReference type="Proteomes" id="UP000030645"/>
    </source>
</evidence>
<keyword evidence="3" id="KW-0732">Signal</keyword>
<dbReference type="Proteomes" id="UP000030645">
    <property type="component" value="Unassembled WGS sequence"/>
</dbReference>
<name>W9QKQ0_9ROSA</name>
<comment type="similarity">
    <text evidence="1">Belongs to the multicopper oxidase family.</text>
</comment>
<feature type="signal peptide" evidence="3">
    <location>
        <begin position="1"/>
        <end position="25"/>
    </location>
</feature>
<organism evidence="5 6">
    <name type="scientific">Morus notabilis</name>
    <dbReference type="NCBI Taxonomy" id="981085"/>
    <lineage>
        <taxon>Eukaryota</taxon>
        <taxon>Viridiplantae</taxon>
        <taxon>Streptophyta</taxon>
        <taxon>Embryophyta</taxon>
        <taxon>Tracheophyta</taxon>
        <taxon>Spermatophyta</taxon>
        <taxon>Magnoliopsida</taxon>
        <taxon>eudicotyledons</taxon>
        <taxon>Gunneridae</taxon>
        <taxon>Pentapetalae</taxon>
        <taxon>rosids</taxon>
        <taxon>fabids</taxon>
        <taxon>Rosales</taxon>
        <taxon>Moraceae</taxon>
        <taxon>Moreae</taxon>
        <taxon>Morus</taxon>
    </lineage>
</organism>
<reference evidence="6" key="1">
    <citation type="submission" date="2013-01" db="EMBL/GenBank/DDBJ databases">
        <title>Draft Genome Sequence of a Mulberry Tree, Morus notabilis C.K. Schneid.</title>
        <authorList>
            <person name="He N."/>
            <person name="Zhao S."/>
        </authorList>
    </citation>
    <scope>NUCLEOTIDE SEQUENCE</scope>
</reference>
<dbReference type="SUPFAM" id="SSF49503">
    <property type="entry name" value="Cupredoxins"/>
    <property type="match status" value="4"/>
</dbReference>
<dbReference type="InterPro" id="IPR011707">
    <property type="entry name" value="Cu-oxidase-like_N"/>
</dbReference>
<dbReference type="SUPFAM" id="SSF52540">
    <property type="entry name" value="P-loop containing nucleoside triphosphate hydrolases"/>
    <property type="match status" value="1"/>
</dbReference>
<dbReference type="PANTHER" id="PTHR11709">
    <property type="entry name" value="MULTI-COPPER OXIDASE"/>
    <property type="match status" value="1"/>
</dbReference>
<dbReference type="Pfam" id="PF21010">
    <property type="entry name" value="HA2_C"/>
    <property type="match status" value="1"/>
</dbReference>
<dbReference type="STRING" id="981085.W9QKQ0"/>
<dbReference type="InterPro" id="IPR008972">
    <property type="entry name" value="Cupredoxin"/>
</dbReference>
<evidence type="ECO:0000259" key="4">
    <source>
        <dbReference type="SMART" id="SM00847"/>
    </source>
</evidence>
<dbReference type="eggNOG" id="KOG1263">
    <property type="taxonomic scope" value="Eukaryota"/>
</dbReference>
<dbReference type="InterPro" id="IPR027417">
    <property type="entry name" value="P-loop_NTPase"/>
</dbReference>
<protein>
    <submittedName>
        <fullName evidence="5">Monocopper oxidase-like protein SKS1</fullName>
    </submittedName>
</protein>
<evidence type="ECO:0000256" key="1">
    <source>
        <dbReference type="ARBA" id="ARBA00010609"/>
    </source>
</evidence>
<proteinExistence type="inferred from homology"/>
<feature type="chain" id="PRO_5004927895" evidence="3">
    <location>
        <begin position="26"/>
        <end position="951"/>
    </location>
</feature>
<evidence type="ECO:0000256" key="3">
    <source>
        <dbReference type="SAM" id="SignalP"/>
    </source>
</evidence>
<accession>W9QKQ0</accession>